<dbReference type="InterPro" id="IPR001950">
    <property type="entry name" value="SUI1"/>
</dbReference>
<keyword evidence="5" id="KW-1185">Reference proteome</keyword>
<protein>
    <submittedName>
        <fullName evidence="4">Protein translation factor SUI1</fullName>
    </submittedName>
</protein>
<dbReference type="SUPFAM" id="SSF55159">
    <property type="entry name" value="eIF1-like"/>
    <property type="match status" value="1"/>
</dbReference>
<dbReference type="AlphaFoldDB" id="A0AAD6GER7"/>
<dbReference type="EMBL" id="JAQIZZ010000006">
    <property type="protein sequence ID" value="KAJ5538017.1"/>
    <property type="molecule type" value="Genomic_DNA"/>
</dbReference>
<proteinExistence type="inferred from homology"/>
<dbReference type="Pfam" id="PF01253">
    <property type="entry name" value="SUI1"/>
    <property type="match status" value="1"/>
</dbReference>
<dbReference type="PANTHER" id="PTHR10388">
    <property type="entry name" value="EUKARYOTIC TRANSLATION INITIATION FACTOR SUI1"/>
    <property type="match status" value="1"/>
</dbReference>
<gene>
    <name evidence="4" type="ORF">N7494_007496</name>
</gene>
<keyword evidence="2" id="KW-0648">Protein biosynthesis</keyword>
<feature type="domain" description="SUI1" evidence="3">
    <location>
        <begin position="31"/>
        <end position="89"/>
    </location>
</feature>
<accession>A0AAD6GER7</accession>
<evidence type="ECO:0000256" key="2">
    <source>
        <dbReference type="ARBA" id="ARBA00022917"/>
    </source>
</evidence>
<dbReference type="InterPro" id="IPR036877">
    <property type="entry name" value="SUI1_dom_sf"/>
</dbReference>
<organism evidence="4 5">
    <name type="scientific">Penicillium frequentans</name>
    <dbReference type="NCBI Taxonomy" id="3151616"/>
    <lineage>
        <taxon>Eukaryota</taxon>
        <taxon>Fungi</taxon>
        <taxon>Dikarya</taxon>
        <taxon>Ascomycota</taxon>
        <taxon>Pezizomycotina</taxon>
        <taxon>Eurotiomycetes</taxon>
        <taxon>Eurotiomycetidae</taxon>
        <taxon>Eurotiales</taxon>
        <taxon>Aspergillaceae</taxon>
        <taxon>Penicillium</taxon>
    </lineage>
</organism>
<dbReference type="InterPro" id="IPR005874">
    <property type="entry name" value="SUI1_euk"/>
</dbReference>
<dbReference type="Gene3D" id="3.30.780.10">
    <property type="entry name" value="SUI1-like domain"/>
    <property type="match status" value="1"/>
</dbReference>
<name>A0AAD6GER7_9EURO</name>
<reference evidence="4 5" key="1">
    <citation type="journal article" date="2023" name="IMA Fungus">
        <title>Comparative genomic study of the Penicillium genus elucidates a diverse pangenome and 15 lateral gene transfer events.</title>
        <authorList>
            <person name="Petersen C."/>
            <person name="Sorensen T."/>
            <person name="Nielsen M.R."/>
            <person name="Sondergaard T.E."/>
            <person name="Sorensen J.L."/>
            <person name="Fitzpatrick D.A."/>
            <person name="Frisvad J.C."/>
            <person name="Nielsen K.L."/>
        </authorList>
    </citation>
    <scope>NUCLEOTIDE SEQUENCE [LARGE SCALE GENOMIC DNA]</scope>
    <source>
        <strain evidence="4 5">IBT 35679</strain>
    </source>
</reference>
<evidence type="ECO:0000256" key="1">
    <source>
        <dbReference type="ARBA" id="ARBA00005422"/>
    </source>
</evidence>
<evidence type="ECO:0000313" key="4">
    <source>
        <dbReference type="EMBL" id="KAJ5538017.1"/>
    </source>
</evidence>
<dbReference type="PROSITE" id="PS50296">
    <property type="entry name" value="SUI1"/>
    <property type="match status" value="1"/>
</dbReference>
<evidence type="ECO:0000313" key="5">
    <source>
        <dbReference type="Proteomes" id="UP001220324"/>
    </source>
</evidence>
<sequence>MSIENLKTFDPFADVDEENGGKNNAKTENYVHIRIQQRNGRKTLTTCQGLPDKYDQKKILKRMKKIYACNGNIVKDDEMGEVIQLQGDQLKAAEEEDSFKKLRGYGMAMKVKVKVHGF</sequence>
<dbReference type="Proteomes" id="UP001220324">
    <property type="component" value="Unassembled WGS sequence"/>
</dbReference>
<dbReference type="GO" id="GO:0003743">
    <property type="term" value="F:translation initiation factor activity"/>
    <property type="evidence" value="ECO:0007669"/>
    <property type="project" value="InterPro"/>
</dbReference>
<comment type="caution">
    <text evidence="4">The sequence shown here is derived from an EMBL/GenBank/DDBJ whole genome shotgun (WGS) entry which is preliminary data.</text>
</comment>
<dbReference type="CDD" id="cd11566">
    <property type="entry name" value="eIF1_SUI1"/>
    <property type="match status" value="1"/>
</dbReference>
<dbReference type="PIRSF" id="PIRSF004499">
    <property type="entry name" value="SUI1_euk"/>
    <property type="match status" value="1"/>
</dbReference>
<comment type="similarity">
    <text evidence="1">Belongs to the SUI1 family.</text>
</comment>
<evidence type="ECO:0000259" key="3">
    <source>
        <dbReference type="PROSITE" id="PS50296"/>
    </source>
</evidence>